<dbReference type="InterPro" id="IPR036291">
    <property type="entry name" value="NAD(P)-bd_dom_sf"/>
</dbReference>
<evidence type="ECO:0000256" key="4">
    <source>
        <dbReference type="RuleBase" id="RU003719"/>
    </source>
</evidence>
<sequence>MTTDTSAASAAAAAAPAPTGTAATAQRILRVGPVNPQVARTLDEEFDALVLPSDPAERAAFLAEQAGGIRIAVCSGRVGVDTELMRSLPALEAIINFGVGYDATDVAQAAERGIPLSNTPDVLNDCVADTALALYLDTLRQVSAADRFVRAGRWAAGEGFPLTARASGRTVGILGLGRIGTAIAQRLEAFGCRIHYHNRSERPESGYTYHRTVRELAEAVDVLVVAASGGPDSVGIVGAAELAALGPQGHLVNIARGTVVDEDALVAALTEGTIAGAGLDVYEREPQVPEALFGLENVVMLPHVGSGTRETRADMAELVLSNLRRYLADGTLLTPIS</sequence>
<name>A0ABV0II46_9MICC</name>
<dbReference type="Gene3D" id="3.40.50.720">
    <property type="entry name" value="NAD(P)-binding Rossmann-like Domain"/>
    <property type="match status" value="2"/>
</dbReference>
<proteinExistence type="inferred from homology"/>
<feature type="domain" description="D-isomer specific 2-hydroxyacid dehydrogenase NAD-binding" evidence="6">
    <location>
        <begin position="132"/>
        <end position="305"/>
    </location>
</feature>
<dbReference type="CDD" id="cd12156">
    <property type="entry name" value="HPPR"/>
    <property type="match status" value="1"/>
</dbReference>
<dbReference type="PANTHER" id="PTHR10996">
    <property type="entry name" value="2-HYDROXYACID DEHYDROGENASE-RELATED"/>
    <property type="match status" value="1"/>
</dbReference>
<feature type="domain" description="D-isomer specific 2-hydroxyacid dehydrogenase catalytic" evidence="5">
    <location>
        <begin position="56"/>
        <end position="335"/>
    </location>
</feature>
<dbReference type="InterPro" id="IPR006140">
    <property type="entry name" value="D-isomer_DH_NAD-bd"/>
</dbReference>
<dbReference type="Pfam" id="PF00389">
    <property type="entry name" value="2-Hacid_dh"/>
    <property type="match status" value="1"/>
</dbReference>
<dbReference type="SUPFAM" id="SSF52283">
    <property type="entry name" value="Formate/glycerate dehydrogenase catalytic domain-like"/>
    <property type="match status" value="1"/>
</dbReference>
<keyword evidence="3" id="KW-0520">NAD</keyword>
<evidence type="ECO:0000259" key="6">
    <source>
        <dbReference type="Pfam" id="PF02826"/>
    </source>
</evidence>
<reference evidence="7 8" key="1">
    <citation type="submission" date="2024-05" db="EMBL/GenBank/DDBJ databases">
        <authorList>
            <person name="Yi C."/>
        </authorList>
    </citation>
    <scope>NUCLEOTIDE SEQUENCE [LARGE SCALE GENOMIC DNA]</scope>
    <source>
        <strain evidence="7 8">XS13</strain>
    </source>
</reference>
<keyword evidence="2 4" id="KW-0560">Oxidoreductase</keyword>
<dbReference type="InterPro" id="IPR006139">
    <property type="entry name" value="D-isomer_2_OHA_DH_cat_dom"/>
</dbReference>
<dbReference type="Proteomes" id="UP001484097">
    <property type="component" value="Unassembled WGS sequence"/>
</dbReference>
<dbReference type="RefSeq" id="WP_347920485.1">
    <property type="nucleotide sequence ID" value="NZ_JBDXMX010000003.1"/>
</dbReference>
<protein>
    <submittedName>
        <fullName evidence="7">2-hydroxyacid dehydrogenase</fullName>
    </submittedName>
</protein>
<comment type="similarity">
    <text evidence="1 4">Belongs to the D-isomer specific 2-hydroxyacid dehydrogenase family.</text>
</comment>
<evidence type="ECO:0000256" key="2">
    <source>
        <dbReference type="ARBA" id="ARBA00023002"/>
    </source>
</evidence>
<dbReference type="PROSITE" id="PS00065">
    <property type="entry name" value="D_2_HYDROXYACID_DH_1"/>
    <property type="match status" value="1"/>
</dbReference>
<dbReference type="EMBL" id="JBDXMX010000003">
    <property type="protein sequence ID" value="MEO9247848.1"/>
    <property type="molecule type" value="Genomic_DNA"/>
</dbReference>
<evidence type="ECO:0000313" key="8">
    <source>
        <dbReference type="Proteomes" id="UP001484097"/>
    </source>
</evidence>
<organism evidence="7 8">
    <name type="scientific">Citricoccus nitrophenolicus</name>
    <dbReference type="NCBI Taxonomy" id="863575"/>
    <lineage>
        <taxon>Bacteria</taxon>
        <taxon>Bacillati</taxon>
        <taxon>Actinomycetota</taxon>
        <taxon>Actinomycetes</taxon>
        <taxon>Micrococcales</taxon>
        <taxon>Micrococcaceae</taxon>
        <taxon>Citricoccus</taxon>
    </lineage>
</organism>
<keyword evidence="8" id="KW-1185">Reference proteome</keyword>
<accession>A0ABV0II46</accession>
<gene>
    <name evidence="7" type="ORF">ABDK96_09160</name>
</gene>
<dbReference type="InterPro" id="IPR050223">
    <property type="entry name" value="D-isomer_2-hydroxyacid_DH"/>
</dbReference>
<evidence type="ECO:0000256" key="1">
    <source>
        <dbReference type="ARBA" id="ARBA00005854"/>
    </source>
</evidence>
<evidence type="ECO:0000259" key="5">
    <source>
        <dbReference type="Pfam" id="PF00389"/>
    </source>
</evidence>
<dbReference type="Pfam" id="PF02826">
    <property type="entry name" value="2-Hacid_dh_C"/>
    <property type="match status" value="1"/>
</dbReference>
<dbReference type="PANTHER" id="PTHR10996:SF178">
    <property type="entry name" value="2-HYDROXYACID DEHYDROGENASE YGL185C-RELATED"/>
    <property type="match status" value="1"/>
</dbReference>
<comment type="caution">
    <text evidence="7">The sequence shown here is derived from an EMBL/GenBank/DDBJ whole genome shotgun (WGS) entry which is preliminary data.</text>
</comment>
<evidence type="ECO:0000256" key="3">
    <source>
        <dbReference type="ARBA" id="ARBA00023027"/>
    </source>
</evidence>
<dbReference type="SUPFAM" id="SSF51735">
    <property type="entry name" value="NAD(P)-binding Rossmann-fold domains"/>
    <property type="match status" value="1"/>
</dbReference>
<dbReference type="InterPro" id="IPR029752">
    <property type="entry name" value="D-isomer_DH_CS1"/>
</dbReference>
<evidence type="ECO:0000313" key="7">
    <source>
        <dbReference type="EMBL" id="MEO9247848.1"/>
    </source>
</evidence>